<keyword evidence="1" id="KW-0732">Signal</keyword>
<proteinExistence type="predicted"/>
<feature type="signal peptide" evidence="1">
    <location>
        <begin position="1"/>
        <end position="27"/>
    </location>
</feature>
<sequence>MQLKILASSLGIVTIMCSSLCSSAVIAAEHQEANFTATITADVPNDFKMVTKDGNQDSIALAFPETAFNGQDSSFKDQFKAVKIIGTAVGSGTSVDISADNLMLTSNDGKTANMMVMFADDNGREPTFDDVDPDHMVITDPSQHVTLDNTNIKTLSSFYIGYNLSGNTIAPGHYTGTIVLTAAAEL</sequence>
<feature type="chain" id="PRO_5043346744" description="Fimbrial protein" evidence="1">
    <location>
        <begin position="28"/>
        <end position="186"/>
    </location>
</feature>
<protein>
    <recommendedName>
        <fullName evidence="3">Fimbrial protein</fullName>
    </recommendedName>
</protein>
<evidence type="ECO:0000256" key="1">
    <source>
        <dbReference type="SAM" id="SignalP"/>
    </source>
</evidence>
<gene>
    <name evidence="2" type="ORF">MRM75_06550</name>
</gene>
<organism evidence="2">
    <name type="scientific">bacterium 19CA06SA08-2</name>
    <dbReference type="NCBI Taxonomy" id="2920658"/>
    <lineage>
        <taxon>Bacteria</taxon>
    </lineage>
</organism>
<evidence type="ECO:0000313" key="2">
    <source>
        <dbReference type="EMBL" id="XAG70621.1"/>
    </source>
</evidence>
<dbReference type="EMBL" id="CP095353">
    <property type="protein sequence ID" value="XAG70621.1"/>
    <property type="molecule type" value="Genomic_DNA"/>
</dbReference>
<reference evidence="2" key="1">
    <citation type="submission" date="2022-03" db="EMBL/GenBank/DDBJ databases">
        <title>Sea Food Isolates.</title>
        <authorList>
            <person name="Li c."/>
        </authorList>
    </citation>
    <scope>NUCLEOTIDE SEQUENCE</scope>
    <source>
        <strain evidence="2">19CA06SA08-2</strain>
    </source>
</reference>
<name>A0AAU6U914_UNCXX</name>
<evidence type="ECO:0008006" key="3">
    <source>
        <dbReference type="Google" id="ProtNLM"/>
    </source>
</evidence>
<accession>A0AAU6U914</accession>
<dbReference type="AlphaFoldDB" id="A0AAU6U914"/>